<feature type="compositionally biased region" description="Polar residues" evidence="1">
    <location>
        <begin position="57"/>
        <end position="67"/>
    </location>
</feature>
<keyword evidence="3" id="KW-1185">Reference proteome</keyword>
<evidence type="ECO:0000313" key="3">
    <source>
        <dbReference type="Proteomes" id="UP001055247"/>
    </source>
</evidence>
<feature type="region of interest" description="Disordered" evidence="1">
    <location>
        <begin position="49"/>
        <end position="71"/>
    </location>
</feature>
<dbReference type="EMBL" id="BPQO01000006">
    <property type="protein sequence ID" value="GJD88195.1"/>
    <property type="molecule type" value="Genomic_DNA"/>
</dbReference>
<reference evidence="2" key="2">
    <citation type="submission" date="2021-08" db="EMBL/GenBank/DDBJ databases">
        <authorList>
            <person name="Tani A."/>
            <person name="Ola A."/>
            <person name="Ogura Y."/>
            <person name="Katsura K."/>
            <person name="Hayashi T."/>
        </authorList>
    </citation>
    <scope>NUCLEOTIDE SEQUENCE</scope>
    <source>
        <strain evidence="2">DSM 16372</strain>
    </source>
</reference>
<reference evidence="2" key="1">
    <citation type="journal article" date="2016" name="Front. Microbiol.">
        <title>Genome Sequence of the Piezophilic, Mesophilic Sulfate-Reducing Bacterium Desulfovibrio indicus J2T.</title>
        <authorList>
            <person name="Cao J."/>
            <person name="Maignien L."/>
            <person name="Shao Z."/>
            <person name="Alain K."/>
            <person name="Jebbar M."/>
        </authorList>
    </citation>
    <scope>NUCLEOTIDE SEQUENCE</scope>
    <source>
        <strain evidence="2">DSM 16372</strain>
    </source>
</reference>
<evidence type="ECO:0000313" key="2">
    <source>
        <dbReference type="EMBL" id="GJD88195.1"/>
    </source>
</evidence>
<accession>A0AAV4ZJI9</accession>
<protein>
    <submittedName>
        <fullName evidence="2">Uncharacterized protein</fullName>
    </submittedName>
</protein>
<name>A0AAV4ZJI9_9HYPH</name>
<comment type="caution">
    <text evidence="2">The sequence shown here is derived from an EMBL/GenBank/DDBJ whole genome shotgun (WGS) entry which is preliminary data.</text>
</comment>
<evidence type="ECO:0000256" key="1">
    <source>
        <dbReference type="SAM" id="MobiDB-lite"/>
    </source>
</evidence>
<proteinExistence type="predicted"/>
<organism evidence="2 3">
    <name type="scientific">Methylobacterium hispanicum</name>
    <dbReference type="NCBI Taxonomy" id="270350"/>
    <lineage>
        <taxon>Bacteria</taxon>
        <taxon>Pseudomonadati</taxon>
        <taxon>Pseudomonadota</taxon>
        <taxon>Alphaproteobacteria</taxon>
        <taxon>Hyphomicrobiales</taxon>
        <taxon>Methylobacteriaceae</taxon>
        <taxon>Methylobacterium</taxon>
    </lineage>
</organism>
<gene>
    <name evidence="2" type="ORF">BHAOGJBA_1708</name>
</gene>
<sequence>MGVSRRECAKIIGVTEAAIRKAIKTGRVSVEADGTLDPEAVRAAWVRSTDPARTGVRTGSQGTQTPSEEPAPTVLAQATVEAQLATTRVRAILRAEGVVIADGEELTFNHARTAEKIVQTWQRDQAHAKEAERLIDAEAAGRRWADETAKLRARLLAIPGDIALELSHLSKHDLSVIDRVVRDVMTAGAGDDAP</sequence>
<dbReference type="AlphaFoldDB" id="A0AAV4ZJI9"/>
<dbReference type="Proteomes" id="UP001055247">
    <property type="component" value="Unassembled WGS sequence"/>
</dbReference>